<dbReference type="Gene3D" id="3.60.40.10">
    <property type="entry name" value="PPM-type phosphatase domain"/>
    <property type="match status" value="1"/>
</dbReference>
<name>A0A7R9HRA2_9NEOP</name>
<dbReference type="Pfam" id="PF00481">
    <property type="entry name" value="PP2C"/>
    <property type="match status" value="1"/>
</dbReference>
<feature type="compositionally biased region" description="Basic and acidic residues" evidence="4">
    <location>
        <begin position="219"/>
        <end position="229"/>
    </location>
</feature>
<evidence type="ECO:0000259" key="5">
    <source>
        <dbReference type="Pfam" id="PF00481"/>
    </source>
</evidence>
<organism evidence="6">
    <name type="scientific">Timema monikensis</name>
    <dbReference type="NCBI Taxonomy" id="170555"/>
    <lineage>
        <taxon>Eukaryota</taxon>
        <taxon>Metazoa</taxon>
        <taxon>Ecdysozoa</taxon>
        <taxon>Arthropoda</taxon>
        <taxon>Hexapoda</taxon>
        <taxon>Insecta</taxon>
        <taxon>Pterygota</taxon>
        <taxon>Neoptera</taxon>
        <taxon>Polyneoptera</taxon>
        <taxon>Phasmatodea</taxon>
        <taxon>Timematodea</taxon>
        <taxon>Timematoidea</taxon>
        <taxon>Timematidae</taxon>
        <taxon>Timema</taxon>
    </lineage>
</organism>
<proteinExistence type="predicted"/>
<dbReference type="EMBL" id="OB795007">
    <property type="protein sequence ID" value="CAD7431515.1"/>
    <property type="molecule type" value="Genomic_DNA"/>
</dbReference>
<feature type="compositionally biased region" description="Basic and acidic residues" evidence="4">
    <location>
        <begin position="162"/>
        <end position="175"/>
    </location>
</feature>
<dbReference type="InterPro" id="IPR001932">
    <property type="entry name" value="PPM-type_phosphatase-like_dom"/>
</dbReference>
<dbReference type="AlphaFoldDB" id="A0A7R9HRA2"/>
<evidence type="ECO:0000256" key="3">
    <source>
        <dbReference type="ARBA" id="ARBA00022912"/>
    </source>
</evidence>
<dbReference type="GO" id="GO:0004721">
    <property type="term" value="F:phosphoprotein phosphatase activity"/>
    <property type="evidence" value="ECO:0007669"/>
    <property type="project" value="UniProtKB-KW"/>
</dbReference>
<dbReference type="GO" id="GO:0046872">
    <property type="term" value="F:metal ion binding"/>
    <property type="evidence" value="ECO:0007669"/>
    <property type="project" value="UniProtKB-KW"/>
</dbReference>
<dbReference type="PROSITE" id="PS01032">
    <property type="entry name" value="PPM_1"/>
    <property type="match status" value="1"/>
</dbReference>
<dbReference type="InterPro" id="IPR036457">
    <property type="entry name" value="PPM-type-like_dom_sf"/>
</dbReference>
<accession>A0A7R9HRA2</accession>
<keyword evidence="3" id="KW-0904">Protein phosphatase</keyword>
<feature type="domain" description="PPM-type phosphatase" evidence="5">
    <location>
        <begin position="31"/>
        <end position="97"/>
    </location>
</feature>
<feature type="compositionally biased region" description="Polar residues" evidence="4">
    <location>
        <begin position="186"/>
        <end position="208"/>
    </location>
</feature>
<evidence type="ECO:0000256" key="4">
    <source>
        <dbReference type="SAM" id="MobiDB-lite"/>
    </source>
</evidence>
<evidence type="ECO:0000256" key="1">
    <source>
        <dbReference type="ARBA" id="ARBA00022723"/>
    </source>
</evidence>
<protein>
    <recommendedName>
        <fullName evidence="5">PPM-type phosphatase domain-containing protein</fullName>
    </recommendedName>
</protein>
<keyword evidence="2" id="KW-0378">Hydrolase</keyword>
<keyword evidence="1" id="KW-0479">Metal-binding</keyword>
<gene>
    <name evidence="6" type="ORF">TMSB3V08_LOCUS8246</name>
</gene>
<sequence>MLRYCEWRTVWIPPRDPLAWRCARAKSPECDSHNCLLEFDKGTSLFAVYDGHGGHEVAQYCAQNFPEYIKQRETFQKGDYIQALKESFLGFDETLATPEVVAVLKRIADSKDGEKTAIDGSGTVVKRHSSQMTAALPCSSQNISSPKESRWAMPYPPNSPIHRGEQDIGTEDHPVLHTPSPIIGDGSSQDMQGESSRTLGGAQQLNSENWEDTGARQQETAEEKPRWII</sequence>
<reference evidence="6" key="1">
    <citation type="submission" date="2020-11" db="EMBL/GenBank/DDBJ databases">
        <authorList>
            <person name="Tran Van P."/>
        </authorList>
    </citation>
    <scope>NUCLEOTIDE SEQUENCE</scope>
</reference>
<feature type="region of interest" description="Disordered" evidence="4">
    <location>
        <begin position="162"/>
        <end position="229"/>
    </location>
</feature>
<evidence type="ECO:0000313" key="6">
    <source>
        <dbReference type="EMBL" id="CAD7431515.1"/>
    </source>
</evidence>
<evidence type="ECO:0000256" key="2">
    <source>
        <dbReference type="ARBA" id="ARBA00022801"/>
    </source>
</evidence>
<dbReference type="SUPFAM" id="SSF81606">
    <property type="entry name" value="PP2C-like"/>
    <property type="match status" value="1"/>
</dbReference>
<dbReference type="InterPro" id="IPR000222">
    <property type="entry name" value="PP2C_BS"/>
</dbReference>